<keyword evidence="3" id="KW-1185">Reference proteome</keyword>
<reference evidence="2 3" key="1">
    <citation type="submission" date="2024-09" db="EMBL/GenBank/DDBJ databases">
        <authorList>
            <person name="Sun Q."/>
            <person name="Mori K."/>
        </authorList>
    </citation>
    <scope>NUCLEOTIDE SEQUENCE [LARGE SCALE GENOMIC DNA]</scope>
    <source>
        <strain evidence="2 3">ATCC 51285</strain>
    </source>
</reference>
<dbReference type="Gene3D" id="3.40.50.720">
    <property type="entry name" value="NAD(P)-binding Rossmann-like Domain"/>
    <property type="match status" value="1"/>
</dbReference>
<evidence type="ECO:0000313" key="2">
    <source>
        <dbReference type="EMBL" id="MFB9887601.1"/>
    </source>
</evidence>
<feature type="domain" description="RmlD-like substrate binding" evidence="1">
    <location>
        <begin position="9"/>
        <end position="243"/>
    </location>
</feature>
<dbReference type="InterPro" id="IPR029903">
    <property type="entry name" value="RmlD-like-bd"/>
</dbReference>
<dbReference type="RefSeq" id="WP_162157427.1">
    <property type="nucleotide sequence ID" value="NZ_JBHLZN010000005.1"/>
</dbReference>
<accession>A0ABV5ZE96</accession>
<gene>
    <name evidence="2" type="ORF">ACFFLH_14360</name>
</gene>
<sequence length="284" mass="31152">MQQDSIPTLVLGSDGYIGQALVNSLVNALGTSRRPRASVYLDLAEPTSWQALSPYAGARLVFCAATTKMADYQANPEAAYQLNVRRTCELLDYTEQLGMQVVYLSSNMVFAGQRPDYRVTDACQPANYYGECKYQVEQHLLNHHTQAAILRLTKVLGERFPVLQQCVESARRQESCRLFSDLYMAPVSLASVQSCVAALLAQQARGIFQLSGSRNLSYAEAGQWLLQQLGLDPAWIEPIAAASAGVSVLPFSSMINHWPQGWSAAVEPECVLAPLLAQMQGNSE</sequence>
<dbReference type="SUPFAM" id="SSF51735">
    <property type="entry name" value="NAD(P)-binding Rossmann-fold domains"/>
    <property type="match status" value="1"/>
</dbReference>
<comment type="caution">
    <text evidence="2">The sequence shown here is derived from an EMBL/GenBank/DDBJ whole genome shotgun (WGS) entry which is preliminary data.</text>
</comment>
<dbReference type="PANTHER" id="PTHR43242:SF1">
    <property type="entry name" value="NAD(P)-BINDING ROSSMANN-FOLD SUPERFAMILY PROTEIN"/>
    <property type="match status" value="1"/>
</dbReference>
<evidence type="ECO:0000259" key="1">
    <source>
        <dbReference type="Pfam" id="PF04321"/>
    </source>
</evidence>
<dbReference type="Pfam" id="PF04321">
    <property type="entry name" value="RmlD_sub_bind"/>
    <property type="match status" value="1"/>
</dbReference>
<dbReference type="Proteomes" id="UP001589628">
    <property type="component" value="Unassembled WGS sequence"/>
</dbReference>
<dbReference type="PANTHER" id="PTHR43242">
    <property type="entry name" value="NAD(P)-BINDING ROSSMANN-FOLD SUPERFAMILY PROTEIN"/>
    <property type="match status" value="1"/>
</dbReference>
<dbReference type="InterPro" id="IPR036291">
    <property type="entry name" value="NAD(P)-bd_dom_sf"/>
</dbReference>
<organism evidence="2 3">
    <name type="scientific">Balneatrix alpica</name>
    <dbReference type="NCBI Taxonomy" id="75684"/>
    <lineage>
        <taxon>Bacteria</taxon>
        <taxon>Pseudomonadati</taxon>
        <taxon>Pseudomonadota</taxon>
        <taxon>Gammaproteobacteria</taxon>
        <taxon>Oceanospirillales</taxon>
        <taxon>Balneatrichaceae</taxon>
        <taxon>Balneatrix</taxon>
    </lineage>
</organism>
<dbReference type="EMBL" id="JBHLZN010000005">
    <property type="protein sequence ID" value="MFB9887601.1"/>
    <property type="molecule type" value="Genomic_DNA"/>
</dbReference>
<name>A0ABV5ZE96_9GAMM</name>
<proteinExistence type="predicted"/>
<evidence type="ECO:0000313" key="3">
    <source>
        <dbReference type="Proteomes" id="UP001589628"/>
    </source>
</evidence>
<protein>
    <submittedName>
        <fullName evidence="2">Sugar nucleotide-binding protein</fullName>
    </submittedName>
</protein>